<dbReference type="CDD" id="cd02440">
    <property type="entry name" value="AdoMet_MTases"/>
    <property type="match status" value="1"/>
</dbReference>
<accession>A0ABW6QI78</accession>
<keyword evidence="2" id="KW-0808">Transferase</keyword>
<dbReference type="InterPro" id="IPR050447">
    <property type="entry name" value="Erg6_SMT_methyltransf"/>
</dbReference>
<dbReference type="Pfam" id="PF08241">
    <property type="entry name" value="Methyltransf_11"/>
    <property type="match status" value="1"/>
</dbReference>
<proteinExistence type="predicted"/>
<organism evidence="5 6">
    <name type="scientific">Streptomyces marokkonensis</name>
    <dbReference type="NCBI Taxonomy" id="324855"/>
    <lineage>
        <taxon>Bacteria</taxon>
        <taxon>Bacillati</taxon>
        <taxon>Actinomycetota</taxon>
        <taxon>Actinomycetes</taxon>
        <taxon>Kitasatosporales</taxon>
        <taxon>Streptomycetaceae</taxon>
        <taxon>Streptomyces</taxon>
    </lineage>
</organism>
<evidence type="ECO:0000256" key="3">
    <source>
        <dbReference type="ARBA" id="ARBA00022691"/>
    </source>
</evidence>
<dbReference type="RefSeq" id="WP_388241827.1">
    <property type="nucleotide sequence ID" value="NZ_JBHVZQ010000077.1"/>
</dbReference>
<keyword evidence="3" id="KW-0949">S-adenosyl-L-methionine</keyword>
<dbReference type="InterPro" id="IPR020803">
    <property type="entry name" value="MeTfrase_dom"/>
</dbReference>
<dbReference type="EMBL" id="JBHVZQ010000077">
    <property type="protein sequence ID" value="MFF1278934.1"/>
    <property type="molecule type" value="Genomic_DNA"/>
</dbReference>
<reference evidence="5 6" key="1">
    <citation type="submission" date="2024-09" db="EMBL/GenBank/DDBJ databases">
        <title>The Natural Products Discovery Center: Release of the First 8490 Sequenced Strains for Exploring Actinobacteria Biosynthetic Diversity.</title>
        <authorList>
            <person name="Kalkreuter E."/>
            <person name="Kautsar S.A."/>
            <person name="Yang D."/>
            <person name="Bader C.D."/>
            <person name="Teijaro C.N."/>
            <person name="Fluegel L."/>
            <person name="Davis C.M."/>
            <person name="Simpson J.R."/>
            <person name="Lauterbach L."/>
            <person name="Steele A.D."/>
            <person name="Gui C."/>
            <person name="Meng S."/>
            <person name="Li G."/>
            <person name="Viehrig K."/>
            <person name="Ye F."/>
            <person name="Su P."/>
            <person name="Kiefer A.F."/>
            <person name="Nichols A."/>
            <person name="Cepeda A.J."/>
            <person name="Yan W."/>
            <person name="Fan B."/>
            <person name="Jiang Y."/>
            <person name="Adhikari A."/>
            <person name="Zheng C.-J."/>
            <person name="Schuster L."/>
            <person name="Cowan T.M."/>
            <person name="Smanski M.J."/>
            <person name="Chevrette M.G."/>
            <person name="De Carvalho L.P.S."/>
            <person name="Shen B."/>
        </authorList>
    </citation>
    <scope>NUCLEOTIDE SEQUENCE [LARGE SCALE GENOMIC DNA]</scope>
    <source>
        <strain evidence="5 6">NPDC058328</strain>
    </source>
</reference>
<dbReference type="Gene3D" id="3.40.50.150">
    <property type="entry name" value="Vaccinia Virus protein VP39"/>
    <property type="match status" value="1"/>
</dbReference>
<dbReference type="SUPFAM" id="SSF53335">
    <property type="entry name" value="S-adenosyl-L-methionine-dependent methyltransferases"/>
    <property type="match status" value="1"/>
</dbReference>
<evidence type="ECO:0000313" key="6">
    <source>
        <dbReference type="Proteomes" id="UP001601627"/>
    </source>
</evidence>
<evidence type="ECO:0000313" key="5">
    <source>
        <dbReference type="EMBL" id="MFF1278934.1"/>
    </source>
</evidence>
<dbReference type="PANTHER" id="PTHR44068:SF11">
    <property type="entry name" value="GERANYL DIPHOSPHATE 2-C-METHYLTRANSFERASE"/>
    <property type="match status" value="1"/>
</dbReference>
<dbReference type="InterPro" id="IPR013216">
    <property type="entry name" value="Methyltransf_11"/>
</dbReference>
<dbReference type="SMART" id="SM00828">
    <property type="entry name" value="PKS_MT"/>
    <property type="match status" value="1"/>
</dbReference>
<dbReference type="GO" id="GO:0008168">
    <property type="term" value="F:methyltransferase activity"/>
    <property type="evidence" value="ECO:0007669"/>
    <property type="project" value="UniProtKB-KW"/>
</dbReference>
<comment type="caution">
    <text evidence="5">The sequence shown here is derived from an EMBL/GenBank/DDBJ whole genome shotgun (WGS) entry which is preliminary data.</text>
</comment>
<keyword evidence="1 5" id="KW-0489">Methyltransferase</keyword>
<protein>
    <submittedName>
        <fullName evidence="5">Methyltransferase domain-containing protein</fullName>
    </submittedName>
</protein>
<dbReference type="InterPro" id="IPR029063">
    <property type="entry name" value="SAM-dependent_MTases_sf"/>
</dbReference>
<keyword evidence="6" id="KW-1185">Reference proteome</keyword>
<evidence type="ECO:0000256" key="1">
    <source>
        <dbReference type="ARBA" id="ARBA00022603"/>
    </source>
</evidence>
<dbReference type="GO" id="GO:0032259">
    <property type="term" value="P:methylation"/>
    <property type="evidence" value="ECO:0007669"/>
    <property type="project" value="UniProtKB-KW"/>
</dbReference>
<gene>
    <name evidence="5" type="ORF">ACFVZC_37150</name>
</gene>
<dbReference type="Proteomes" id="UP001601627">
    <property type="component" value="Unassembled WGS sequence"/>
</dbReference>
<evidence type="ECO:0000259" key="4">
    <source>
        <dbReference type="SMART" id="SM00828"/>
    </source>
</evidence>
<evidence type="ECO:0000256" key="2">
    <source>
        <dbReference type="ARBA" id="ARBA00022679"/>
    </source>
</evidence>
<feature type="domain" description="Polyketide synthase-like methyltransferase" evidence="4">
    <location>
        <begin position="40"/>
        <end position="277"/>
    </location>
</feature>
<name>A0ABW6QI78_9ACTN</name>
<sequence>MDEAQGTGAAQDGPAAAGHDRAEVGGFYDRFTRLTLGNAPGANLHYGYWTSPDDSATFEEAAAQLTALMIQEVRLPASGHLLDVGCGIGGPAVQLARVTGAEVTGITVSHDQVTLANRLAADLGLADRVRFEYADAMELPYADASFDASWLLESIIHMPDRGHVLKEIARVVRPRGRVVFTDLCERSPLTADEQSTVDEFFQAAKMSPMVTLDSYPRLVREAGLVLDEVRDISDNVMWRTTRELSRQMREARAEIDEKFASDPAYQLDPARLSDITALGYVLVVAHCP</sequence>
<dbReference type="PANTHER" id="PTHR44068">
    <property type="entry name" value="ZGC:194242"/>
    <property type="match status" value="1"/>
</dbReference>